<dbReference type="Proteomes" id="UP000550707">
    <property type="component" value="Unassembled WGS sequence"/>
</dbReference>
<organism evidence="1 2">
    <name type="scientific">Molossus molossus</name>
    <name type="common">Pallas' mastiff bat</name>
    <name type="synonym">Vespertilio molossus</name>
    <dbReference type="NCBI Taxonomy" id="27622"/>
    <lineage>
        <taxon>Eukaryota</taxon>
        <taxon>Metazoa</taxon>
        <taxon>Chordata</taxon>
        <taxon>Craniata</taxon>
        <taxon>Vertebrata</taxon>
        <taxon>Euteleostomi</taxon>
        <taxon>Mammalia</taxon>
        <taxon>Eutheria</taxon>
        <taxon>Laurasiatheria</taxon>
        <taxon>Chiroptera</taxon>
        <taxon>Yangochiroptera</taxon>
        <taxon>Molossidae</taxon>
        <taxon>Molossus</taxon>
    </lineage>
</organism>
<name>A0A7J8IDY3_MOLMO</name>
<proteinExistence type="predicted"/>
<accession>A0A7J8IDY3</accession>
<keyword evidence="2" id="KW-1185">Reference proteome</keyword>
<sequence length="54" mass="6581">MKETFKNLDSIGKKWEDRDIEDLYKNQGRKLSELPENKDFKYDHLEMLFIGKDM</sequence>
<dbReference type="AlphaFoldDB" id="A0A7J8IDY3"/>
<comment type="caution">
    <text evidence="1">The sequence shown here is derived from an EMBL/GenBank/DDBJ whole genome shotgun (WGS) entry which is preliminary data.</text>
</comment>
<protein>
    <submittedName>
        <fullName evidence="1">Uncharacterized protein</fullName>
    </submittedName>
</protein>
<evidence type="ECO:0000313" key="2">
    <source>
        <dbReference type="Proteomes" id="UP000550707"/>
    </source>
</evidence>
<evidence type="ECO:0000313" key="1">
    <source>
        <dbReference type="EMBL" id="KAF6482774.1"/>
    </source>
</evidence>
<dbReference type="EMBL" id="JACASF010000004">
    <property type="protein sequence ID" value="KAF6482774.1"/>
    <property type="molecule type" value="Genomic_DNA"/>
</dbReference>
<gene>
    <name evidence="1" type="ORF">HJG59_020161</name>
</gene>
<reference evidence="1 2" key="1">
    <citation type="journal article" date="2020" name="Nature">
        <title>Six reference-quality genomes reveal evolution of bat adaptations.</title>
        <authorList>
            <person name="Jebb D."/>
            <person name="Huang Z."/>
            <person name="Pippel M."/>
            <person name="Hughes G.M."/>
            <person name="Lavrichenko K."/>
            <person name="Devanna P."/>
            <person name="Winkler S."/>
            <person name="Jermiin L.S."/>
            <person name="Skirmuntt E.C."/>
            <person name="Katzourakis A."/>
            <person name="Burkitt-Gray L."/>
            <person name="Ray D.A."/>
            <person name="Sullivan K.A.M."/>
            <person name="Roscito J.G."/>
            <person name="Kirilenko B.M."/>
            <person name="Davalos L.M."/>
            <person name="Corthals A.P."/>
            <person name="Power M.L."/>
            <person name="Jones G."/>
            <person name="Ransome R.D."/>
            <person name="Dechmann D.K.N."/>
            <person name="Locatelli A.G."/>
            <person name="Puechmaille S.J."/>
            <person name="Fedrigo O."/>
            <person name="Jarvis E.D."/>
            <person name="Hiller M."/>
            <person name="Vernes S.C."/>
            <person name="Myers E.W."/>
            <person name="Teeling E.C."/>
        </authorList>
    </citation>
    <scope>NUCLEOTIDE SEQUENCE [LARGE SCALE GENOMIC DNA]</scope>
    <source>
        <strain evidence="1">MMolMol1</strain>
        <tissue evidence="1">Muscle</tissue>
    </source>
</reference>